<feature type="transmembrane region" description="Helical" evidence="2">
    <location>
        <begin position="352"/>
        <end position="370"/>
    </location>
</feature>
<comment type="similarity">
    <text evidence="1">Belongs to the VPS13 family.</text>
</comment>
<dbReference type="AlphaFoldDB" id="A0ABD3DC50"/>
<dbReference type="PANTHER" id="PTHR16166">
    <property type="entry name" value="VACUOLAR PROTEIN SORTING-ASSOCIATED PROTEIN VPS13"/>
    <property type="match status" value="1"/>
</dbReference>
<feature type="transmembrane region" description="Helical" evidence="2">
    <location>
        <begin position="322"/>
        <end position="340"/>
    </location>
</feature>
<reference evidence="4" key="1">
    <citation type="journal article" date="2024" name="IScience">
        <title>Strigolactones Initiate the Formation of Haustorium-like Structures in Castilleja.</title>
        <authorList>
            <person name="Buerger M."/>
            <person name="Peterson D."/>
            <person name="Chory J."/>
        </authorList>
    </citation>
    <scope>NUCLEOTIDE SEQUENCE [LARGE SCALE GENOMIC DNA]</scope>
</reference>
<keyword evidence="2" id="KW-0812">Transmembrane</keyword>
<dbReference type="Proteomes" id="UP001632038">
    <property type="component" value="Unassembled WGS sequence"/>
</dbReference>
<name>A0ABD3DC50_9LAMI</name>
<keyword evidence="4" id="KW-1185">Reference proteome</keyword>
<proteinExistence type="inferred from homology"/>
<organism evidence="3 4">
    <name type="scientific">Castilleja foliolosa</name>
    <dbReference type="NCBI Taxonomy" id="1961234"/>
    <lineage>
        <taxon>Eukaryota</taxon>
        <taxon>Viridiplantae</taxon>
        <taxon>Streptophyta</taxon>
        <taxon>Embryophyta</taxon>
        <taxon>Tracheophyta</taxon>
        <taxon>Spermatophyta</taxon>
        <taxon>Magnoliopsida</taxon>
        <taxon>eudicotyledons</taxon>
        <taxon>Gunneridae</taxon>
        <taxon>Pentapetalae</taxon>
        <taxon>asterids</taxon>
        <taxon>lamiids</taxon>
        <taxon>Lamiales</taxon>
        <taxon>Orobanchaceae</taxon>
        <taxon>Pedicularideae</taxon>
        <taxon>Castillejinae</taxon>
        <taxon>Castilleja</taxon>
    </lineage>
</organism>
<evidence type="ECO:0000313" key="4">
    <source>
        <dbReference type="Proteomes" id="UP001632038"/>
    </source>
</evidence>
<accession>A0ABD3DC50</accession>
<comment type="caution">
    <text evidence="3">The sequence shown here is derived from an EMBL/GenBank/DDBJ whole genome shotgun (WGS) entry which is preliminary data.</text>
</comment>
<keyword evidence="2" id="KW-1133">Transmembrane helix</keyword>
<dbReference type="InterPro" id="IPR026847">
    <property type="entry name" value="VPS13"/>
</dbReference>
<evidence type="ECO:0000256" key="1">
    <source>
        <dbReference type="ARBA" id="ARBA00006545"/>
    </source>
</evidence>
<evidence type="ECO:0000256" key="2">
    <source>
        <dbReference type="SAM" id="Phobius"/>
    </source>
</evidence>
<sequence length="808" mass="90467">MDTIKLLADKVNMNSQVLLSGTVTIVAVEVDYALLELCYGADKESPLAHVILEGLCVSYWMASLSEADLYIILPKFSIQDNPPNTKAEMRLMLGSCTDFPKQMSPERSGDLPNSTMFLMDGKWRLSSQSFVVRVQQPRILFVPDFLLGLSPSLQLIADAVGIDEYIYDGCGKTICVLSMKEEKDMHLSVIRPIIKTLRFVNVKFENGLLLRKYIYLSNDSSYSVSMEDGVEISFLDDNFTNRNHKDSDYFEEVSQTSHASDTVQCEPSKITRFSFEVQCFMPNPPSQSVLAVSNTYGRVRKPWGLSLLVWFQDFRDNILMKAFRILTVIILFGYLLRLLDSWHWGVLHMLEVNHLQITLFTVFVLIWIGGDLRRSFSIWRPIPRLGYATLGDCITEGLEPPPFGIIFKADDPEISAKPVQFTKVAHIGRKGPEEAFFFRACTFLAHSDLKKPPTRLPFAIGDAIKPKTRDNITSKMKIRCFSLTVLDSLCGMMTPLFDATVTNIKLASHGRLEAMNAVLVSSFAASTCNIQLEAWEPLVEPFEGIFKMRIAATSALNNISGPDASDPKSTPLALDEDDFQTVIVENKLGCDIYLKKTQDNFVTVNLLRHDDYAALLVPPLRYSDRLNVLDESREPRCHIAVQIFEAKGMAKLEVEVTNLAAKAGKVEVVGACSFSVGHGTGLLRKVASVKMLHQMSDVQSVTSYLLKSKGQHIDELHSHCLLSVSTSFIEKSMVTDFDKKWGYGKNLDGDMGFWVGLGPEGPWDGFRSLLPLAVIPRKLKDDFVALKLSMKDGKKHAVYTGILLWHAS</sequence>
<evidence type="ECO:0000313" key="3">
    <source>
        <dbReference type="EMBL" id="KAL3639166.1"/>
    </source>
</evidence>
<dbReference type="EMBL" id="JAVIJP010000018">
    <property type="protein sequence ID" value="KAL3639166.1"/>
    <property type="molecule type" value="Genomic_DNA"/>
</dbReference>
<gene>
    <name evidence="3" type="ORF">CASFOL_017073</name>
</gene>
<keyword evidence="2" id="KW-0472">Membrane</keyword>
<dbReference type="PANTHER" id="PTHR16166:SF93">
    <property type="entry name" value="INTERMEMBRANE LIPID TRANSFER PROTEIN VPS13"/>
    <property type="match status" value="1"/>
</dbReference>
<protein>
    <submittedName>
        <fullName evidence="3">Uncharacterized protein</fullName>
    </submittedName>
</protein>